<gene>
    <name evidence="1" type="ORF">A2Z06_04040</name>
</gene>
<dbReference type="Proteomes" id="UP000179034">
    <property type="component" value="Unassembled WGS sequence"/>
</dbReference>
<name>A0A1F5YDC2_9BACT</name>
<dbReference type="Pfam" id="PF14385">
    <property type="entry name" value="DUF4416"/>
    <property type="match status" value="1"/>
</dbReference>
<evidence type="ECO:0000313" key="1">
    <source>
        <dbReference type="EMBL" id="OGF97851.1"/>
    </source>
</evidence>
<proteinExistence type="predicted"/>
<dbReference type="AlphaFoldDB" id="A0A1F5YDC2"/>
<comment type="caution">
    <text evidence="1">The sequence shown here is derived from an EMBL/GenBank/DDBJ whole genome shotgun (WGS) entry which is preliminary data.</text>
</comment>
<sequence length="185" mass="21642">MIPSEPDPVKLVIGAIFRENEILDEACRLLKEEFGEIDFRSPRYPFDATDYYAAEMGGPLSREFLSFRNLVGPPDLVRAKIRSRAIEETLSRDGKRRVNLDPGYLDYGKFLLASFKYGPHKIYLDRGVYADLALYYEKGDFIAYPWSFPDMKTRVYNDAFMKIRARYKDDLRRIRRSARLSRADD</sequence>
<dbReference type="InterPro" id="IPR025529">
    <property type="entry name" value="DUF4416"/>
</dbReference>
<organism evidence="1 2">
    <name type="scientific">Candidatus Glassbacteria bacterium RBG_16_58_8</name>
    <dbReference type="NCBI Taxonomy" id="1817866"/>
    <lineage>
        <taxon>Bacteria</taxon>
        <taxon>Candidatus Glassiibacteriota</taxon>
    </lineage>
</organism>
<evidence type="ECO:0008006" key="3">
    <source>
        <dbReference type="Google" id="ProtNLM"/>
    </source>
</evidence>
<evidence type="ECO:0000313" key="2">
    <source>
        <dbReference type="Proteomes" id="UP000179034"/>
    </source>
</evidence>
<protein>
    <recommendedName>
        <fullName evidence="3">GTP-binding protein</fullName>
    </recommendedName>
</protein>
<dbReference type="EMBL" id="MFIW01000045">
    <property type="protein sequence ID" value="OGF97851.1"/>
    <property type="molecule type" value="Genomic_DNA"/>
</dbReference>
<accession>A0A1F5YDC2</accession>
<reference evidence="1 2" key="1">
    <citation type="journal article" date="2016" name="Nat. Commun.">
        <title>Thousands of microbial genomes shed light on interconnected biogeochemical processes in an aquifer system.</title>
        <authorList>
            <person name="Anantharaman K."/>
            <person name="Brown C.T."/>
            <person name="Hug L.A."/>
            <person name="Sharon I."/>
            <person name="Castelle C.J."/>
            <person name="Probst A.J."/>
            <person name="Thomas B.C."/>
            <person name="Singh A."/>
            <person name="Wilkins M.J."/>
            <person name="Karaoz U."/>
            <person name="Brodie E.L."/>
            <person name="Williams K.H."/>
            <person name="Hubbard S.S."/>
            <person name="Banfield J.F."/>
        </authorList>
    </citation>
    <scope>NUCLEOTIDE SEQUENCE [LARGE SCALE GENOMIC DNA]</scope>
</reference>